<reference evidence="1 2" key="1">
    <citation type="submission" date="2019-06" db="EMBL/GenBank/DDBJ databases">
        <title>Sequencing the genomes of 1000 actinobacteria strains.</title>
        <authorList>
            <person name="Klenk H.-P."/>
        </authorList>
    </citation>
    <scope>NUCLEOTIDE SEQUENCE [LARGE SCALE GENOMIC DNA]</scope>
    <source>
        <strain evidence="1 2">DSM 46699</strain>
    </source>
</reference>
<evidence type="ECO:0000313" key="1">
    <source>
        <dbReference type="EMBL" id="TWF93462.1"/>
    </source>
</evidence>
<keyword evidence="2" id="KW-1185">Reference proteome</keyword>
<accession>A0A561U268</accession>
<organism evidence="1 2">
    <name type="scientific">Saccharopolyspora dendranthemae</name>
    <dbReference type="NCBI Taxonomy" id="1181886"/>
    <lineage>
        <taxon>Bacteria</taxon>
        <taxon>Bacillati</taxon>
        <taxon>Actinomycetota</taxon>
        <taxon>Actinomycetes</taxon>
        <taxon>Pseudonocardiales</taxon>
        <taxon>Pseudonocardiaceae</taxon>
        <taxon>Saccharopolyspora</taxon>
    </lineage>
</organism>
<name>A0A561U268_9PSEU</name>
<proteinExistence type="predicted"/>
<dbReference type="EMBL" id="VIWX01000005">
    <property type="protein sequence ID" value="TWF93462.1"/>
    <property type="molecule type" value="Genomic_DNA"/>
</dbReference>
<protein>
    <submittedName>
        <fullName evidence="1">Uncharacterized protein</fullName>
    </submittedName>
</protein>
<dbReference type="AlphaFoldDB" id="A0A561U268"/>
<dbReference type="Proteomes" id="UP000316184">
    <property type="component" value="Unassembled WGS sequence"/>
</dbReference>
<comment type="caution">
    <text evidence="1">The sequence shown here is derived from an EMBL/GenBank/DDBJ whole genome shotgun (WGS) entry which is preliminary data.</text>
</comment>
<evidence type="ECO:0000313" key="2">
    <source>
        <dbReference type="Proteomes" id="UP000316184"/>
    </source>
</evidence>
<sequence>MSVRVYTRCAIAVTTSALAGLIVGGFLVVQQQAAQQPAIEQVSQLTPAAGGSALPE</sequence>
<gene>
    <name evidence="1" type="ORF">FHU35_15306</name>
</gene>